<gene>
    <name evidence="11" type="ORF">DI536_23720</name>
</gene>
<evidence type="ECO:0000259" key="10">
    <source>
        <dbReference type="PROSITE" id="PS50929"/>
    </source>
</evidence>
<reference evidence="11 12" key="1">
    <citation type="submission" date="2017-08" db="EMBL/GenBank/DDBJ databases">
        <title>Infants hospitalized years apart are colonized by the same room-sourced microbial strains.</title>
        <authorList>
            <person name="Brooks B."/>
            <person name="Olm M.R."/>
            <person name="Firek B.A."/>
            <person name="Baker R."/>
            <person name="Thomas B.C."/>
            <person name="Morowitz M.J."/>
            <person name="Banfield J.F."/>
        </authorList>
    </citation>
    <scope>NUCLEOTIDE SEQUENCE [LARGE SCALE GENOMIC DNA]</scope>
    <source>
        <strain evidence="11">S2_003_000_R2_14</strain>
    </source>
</reference>
<evidence type="ECO:0000256" key="1">
    <source>
        <dbReference type="ARBA" id="ARBA00004651"/>
    </source>
</evidence>
<keyword evidence="4" id="KW-0547">Nucleotide-binding</keyword>
<evidence type="ECO:0000256" key="3">
    <source>
        <dbReference type="ARBA" id="ARBA00022692"/>
    </source>
</evidence>
<dbReference type="GO" id="GO:0005524">
    <property type="term" value="F:ATP binding"/>
    <property type="evidence" value="ECO:0007669"/>
    <property type="project" value="UniProtKB-KW"/>
</dbReference>
<dbReference type="FunFam" id="3.40.50.300:FF:000403">
    <property type="entry name" value="ATP-binding cassette sub-family B member 8, mitochondrial"/>
    <property type="match status" value="1"/>
</dbReference>
<dbReference type="GO" id="GO:0016887">
    <property type="term" value="F:ATP hydrolysis activity"/>
    <property type="evidence" value="ECO:0007669"/>
    <property type="project" value="InterPro"/>
</dbReference>
<dbReference type="InterPro" id="IPR039421">
    <property type="entry name" value="Type_1_exporter"/>
</dbReference>
<dbReference type="AlphaFoldDB" id="A0A2W5T7L5"/>
<dbReference type="InterPro" id="IPR027417">
    <property type="entry name" value="P-loop_NTPase"/>
</dbReference>
<dbReference type="SUPFAM" id="SSF90123">
    <property type="entry name" value="ABC transporter transmembrane region"/>
    <property type="match status" value="1"/>
</dbReference>
<proteinExistence type="predicted"/>
<keyword evidence="3 8" id="KW-0812">Transmembrane</keyword>
<dbReference type="Gene3D" id="1.20.1560.10">
    <property type="entry name" value="ABC transporter type 1, transmembrane domain"/>
    <property type="match status" value="1"/>
</dbReference>
<evidence type="ECO:0000256" key="5">
    <source>
        <dbReference type="ARBA" id="ARBA00022840"/>
    </source>
</evidence>
<dbReference type="PANTHER" id="PTHR43394">
    <property type="entry name" value="ATP-DEPENDENT PERMEASE MDL1, MITOCHONDRIAL"/>
    <property type="match status" value="1"/>
</dbReference>
<dbReference type="CDD" id="cd03249">
    <property type="entry name" value="ABC_MTABC3_MDL1_MDL2"/>
    <property type="match status" value="1"/>
</dbReference>
<organism evidence="11 12">
    <name type="scientific">Archangium gephyra</name>
    <dbReference type="NCBI Taxonomy" id="48"/>
    <lineage>
        <taxon>Bacteria</taxon>
        <taxon>Pseudomonadati</taxon>
        <taxon>Myxococcota</taxon>
        <taxon>Myxococcia</taxon>
        <taxon>Myxococcales</taxon>
        <taxon>Cystobacterineae</taxon>
        <taxon>Archangiaceae</taxon>
        <taxon>Archangium</taxon>
    </lineage>
</organism>
<keyword evidence="5" id="KW-0067">ATP-binding</keyword>
<protein>
    <submittedName>
        <fullName evidence="11">ABC transporter permease</fullName>
    </submittedName>
</protein>
<dbReference type="InterPro" id="IPR011527">
    <property type="entry name" value="ABC1_TM_dom"/>
</dbReference>
<dbReference type="Proteomes" id="UP000249061">
    <property type="component" value="Unassembled WGS sequence"/>
</dbReference>
<dbReference type="PROSITE" id="PS50893">
    <property type="entry name" value="ABC_TRANSPORTER_2"/>
    <property type="match status" value="1"/>
</dbReference>
<dbReference type="PROSITE" id="PS00211">
    <property type="entry name" value="ABC_TRANSPORTER_1"/>
    <property type="match status" value="1"/>
</dbReference>
<keyword evidence="7 8" id="KW-0472">Membrane</keyword>
<dbReference type="Gene3D" id="3.40.50.300">
    <property type="entry name" value="P-loop containing nucleotide triphosphate hydrolases"/>
    <property type="match status" value="1"/>
</dbReference>
<dbReference type="Pfam" id="PF00664">
    <property type="entry name" value="ABC_membrane"/>
    <property type="match status" value="1"/>
</dbReference>
<keyword evidence="6 8" id="KW-1133">Transmembrane helix</keyword>
<feature type="transmembrane region" description="Helical" evidence="8">
    <location>
        <begin position="166"/>
        <end position="183"/>
    </location>
</feature>
<name>A0A2W5T7L5_9BACT</name>
<evidence type="ECO:0000256" key="7">
    <source>
        <dbReference type="ARBA" id="ARBA00023136"/>
    </source>
</evidence>
<dbReference type="GO" id="GO:0090374">
    <property type="term" value="P:oligopeptide export from mitochondrion"/>
    <property type="evidence" value="ECO:0007669"/>
    <property type="project" value="TreeGrafter"/>
</dbReference>
<dbReference type="InterPro" id="IPR036640">
    <property type="entry name" value="ABC1_TM_sf"/>
</dbReference>
<dbReference type="Pfam" id="PF00005">
    <property type="entry name" value="ABC_tran"/>
    <property type="match status" value="1"/>
</dbReference>
<dbReference type="InterPro" id="IPR017871">
    <property type="entry name" value="ABC_transporter-like_CS"/>
</dbReference>
<dbReference type="PANTHER" id="PTHR43394:SF1">
    <property type="entry name" value="ATP-BINDING CASSETTE SUB-FAMILY B MEMBER 10, MITOCHONDRIAL"/>
    <property type="match status" value="1"/>
</dbReference>
<sequence length="580" mass="62984">MGLALRRMYSLAWPERFSLGIATLFLVASSIGNLAFPRAAGSLLDESLLGVKAGEVDLSRVDRMALVLIVIFAATAAASALRFFFYSRAGERIVSRLRGDLYASLLTQEIGFFDTQKTGELASRLSSDASVLQTTVTANLSMVLRNFMIALGALVMLLITSTKLTLMMLAVVPPVALAAVFYGRKVRKLSKDSQDALARASEVAVESLGGIRTVRSFAAEKKEAARYRGAVDESLQLAFRRIKLATGFFGIAFFAVFAAAVFVFWYGARMVAANELTPGGLISYLFYTTQMAFGLSALAELWTDLQRAAGAAERVFELLHRKPGIPADGGRQLDAVKGQISFQNVTFAYPTRPDTKVLDGFTLALEPGEIVAVVGPSGAGKSTIASLLYRLYDPASGRLSLDGVPFDQLDPEWLRRQVGVVAQEPTLFSTSIADNIRYGRPDASDAEVEEAAKLANAHGFISRFPEGYQTLVGERGIQLSGGQKQRVAIARAILKNPRILILDEATSALDAESEHLVREALERLMQGRTTLVIAHRLSTVRDAHRVVVLEAGAIVQSGTHERLVVEEGLYRRLVERQFAA</sequence>
<dbReference type="PROSITE" id="PS50929">
    <property type="entry name" value="ABC_TM1F"/>
    <property type="match status" value="1"/>
</dbReference>
<dbReference type="FunFam" id="1.20.1560.10:FF:000058">
    <property type="entry name" value="ABC transporter B family member 25"/>
    <property type="match status" value="1"/>
</dbReference>
<dbReference type="PIRSF" id="PIRSF002773">
    <property type="entry name" value="ABC_prm/ATPase_B"/>
    <property type="match status" value="1"/>
</dbReference>
<evidence type="ECO:0000259" key="9">
    <source>
        <dbReference type="PROSITE" id="PS50893"/>
    </source>
</evidence>
<comment type="caution">
    <text evidence="11">The sequence shown here is derived from an EMBL/GenBank/DDBJ whole genome shotgun (WGS) entry which is preliminary data.</text>
</comment>
<accession>A0A2W5T7L5</accession>
<evidence type="ECO:0000256" key="8">
    <source>
        <dbReference type="SAM" id="Phobius"/>
    </source>
</evidence>
<dbReference type="InterPro" id="IPR003439">
    <property type="entry name" value="ABC_transporter-like_ATP-bd"/>
</dbReference>
<evidence type="ECO:0000256" key="6">
    <source>
        <dbReference type="ARBA" id="ARBA00022989"/>
    </source>
</evidence>
<dbReference type="CDD" id="cd18557">
    <property type="entry name" value="ABC_6TM_TAP_ABCB8_10_like"/>
    <property type="match status" value="1"/>
</dbReference>
<keyword evidence="2" id="KW-0813">Transport</keyword>
<dbReference type="SMART" id="SM00382">
    <property type="entry name" value="AAA"/>
    <property type="match status" value="1"/>
</dbReference>
<comment type="subcellular location">
    <subcellularLocation>
        <location evidence="1">Cell membrane</location>
        <topology evidence="1">Multi-pass membrane protein</topology>
    </subcellularLocation>
</comment>
<feature type="transmembrane region" description="Helical" evidence="8">
    <location>
        <begin position="64"/>
        <end position="85"/>
    </location>
</feature>
<evidence type="ECO:0000256" key="4">
    <source>
        <dbReference type="ARBA" id="ARBA00022741"/>
    </source>
</evidence>
<feature type="transmembrane region" description="Helical" evidence="8">
    <location>
        <begin position="143"/>
        <end position="160"/>
    </location>
</feature>
<evidence type="ECO:0000313" key="11">
    <source>
        <dbReference type="EMBL" id="PZR08963.1"/>
    </source>
</evidence>
<dbReference type="GO" id="GO:0015421">
    <property type="term" value="F:ABC-type oligopeptide transporter activity"/>
    <property type="evidence" value="ECO:0007669"/>
    <property type="project" value="TreeGrafter"/>
</dbReference>
<feature type="domain" description="ABC transmembrane type-1" evidence="10">
    <location>
        <begin position="21"/>
        <end position="307"/>
    </location>
</feature>
<dbReference type="SUPFAM" id="SSF52540">
    <property type="entry name" value="P-loop containing nucleoside triphosphate hydrolases"/>
    <property type="match status" value="1"/>
</dbReference>
<dbReference type="EMBL" id="QFQP01000023">
    <property type="protein sequence ID" value="PZR08963.1"/>
    <property type="molecule type" value="Genomic_DNA"/>
</dbReference>
<evidence type="ECO:0000313" key="12">
    <source>
        <dbReference type="Proteomes" id="UP000249061"/>
    </source>
</evidence>
<dbReference type="InterPro" id="IPR003593">
    <property type="entry name" value="AAA+_ATPase"/>
</dbReference>
<dbReference type="GO" id="GO:0005886">
    <property type="term" value="C:plasma membrane"/>
    <property type="evidence" value="ECO:0007669"/>
    <property type="project" value="UniProtKB-SubCell"/>
</dbReference>
<feature type="domain" description="ABC transporter" evidence="9">
    <location>
        <begin position="340"/>
        <end position="576"/>
    </location>
</feature>
<feature type="transmembrane region" description="Helical" evidence="8">
    <location>
        <begin position="244"/>
        <end position="268"/>
    </location>
</feature>
<evidence type="ECO:0000256" key="2">
    <source>
        <dbReference type="ARBA" id="ARBA00022448"/>
    </source>
</evidence>